<sequence length="326" mass="33940">MTVTGPAGLSTAVPAFPHEAGWRVRFAPPLPGHWQVVASHGRELSPPLGLDVDPDPAARGAIHSQDGAFRYESGEPFLPLGADLGPLADAEARLAELAAAGATVARLAAEPPGESAQRLDRVLDLAAEQGLSVIMTLPAASWTLHAGARWAAHPALFAWSRDSPEWTDALRAVDPYGHPIAGVDFEIGSGLGHLPVLYDGDRSPWATIFSGYAGHLADVRFRGLRAFLAGECLGRFAPIATGPALALTASNKALLWIPSTSEGLVTLSGLTPGPYIATWCSTADGSAQRQDPVAAPDGTIRLAIPALPADTAVRVTPAVPAQRTPR</sequence>
<dbReference type="Gene3D" id="3.20.20.80">
    <property type="entry name" value="Glycosidases"/>
    <property type="match status" value="1"/>
</dbReference>
<dbReference type="SUPFAM" id="SSF51445">
    <property type="entry name" value="(Trans)glycosidases"/>
    <property type="match status" value="1"/>
</dbReference>
<dbReference type="RefSeq" id="WP_253756336.1">
    <property type="nucleotide sequence ID" value="NZ_JAMZDZ010000001.1"/>
</dbReference>
<keyword evidence="2" id="KW-1185">Reference proteome</keyword>
<protein>
    <submittedName>
        <fullName evidence="1">DUF5060 domain-containing protein</fullName>
    </submittedName>
</protein>
<accession>A0ABV8LYQ7</accession>
<dbReference type="Proteomes" id="UP001595816">
    <property type="component" value="Unassembled WGS sequence"/>
</dbReference>
<name>A0ABV8LYQ7_9ACTN</name>
<organism evidence="1 2">
    <name type="scientific">Hamadaea flava</name>
    <dbReference type="NCBI Taxonomy" id="1742688"/>
    <lineage>
        <taxon>Bacteria</taxon>
        <taxon>Bacillati</taxon>
        <taxon>Actinomycetota</taxon>
        <taxon>Actinomycetes</taxon>
        <taxon>Micromonosporales</taxon>
        <taxon>Micromonosporaceae</taxon>
        <taxon>Hamadaea</taxon>
    </lineage>
</organism>
<comment type="caution">
    <text evidence="1">The sequence shown here is derived from an EMBL/GenBank/DDBJ whole genome shotgun (WGS) entry which is preliminary data.</text>
</comment>
<evidence type="ECO:0000313" key="1">
    <source>
        <dbReference type="EMBL" id="MFC4135429.1"/>
    </source>
</evidence>
<evidence type="ECO:0000313" key="2">
    <source>
        <dbReference type="Proteomes" id="UP001595816"/>
    </source>
</evidence>
<gene>
    <name evidence="1" type="ORF">ACFOZ4_32860</name>
</gene>
<reference evidence="2" key="1">
    <citation type="journal article" date="2019" name="Int. J. Syst. Evol. Microbiol.">
        <title>The Global Catalogue of Microorganisms (GCM) 10K type strain sequencing project: providing services to taxonomists for standard genome sequencing and annotation.</title>
        <authorList>
            <consortium name="The Broad Institute Genomics Platform"/>
            <consortium name="The Broad Institute Genome Sequencing Center for Infectious Disease"/>
            <person name="Wu L."/>
            <person name="Ma J."/>
        </authorList>
    </citation>
    <scope>NUCLEOTIDE SEQUENCE [LARGE SCALE GENOMIC DNA]</scope>
    <source>
        <strain evidence="2">CGMCC 4.7289</strain>
    </source>
</reference>
<dbReference type="InterPro" id="IPR017853">
    <property type="entry name" value="GH"/>
</dbReference>
<proteinExistence type="predicted"/>
<dbReference type="EMBL" id="JBHSAY010000021">
    <property type="protein sequence ID" value="MFC4135429.1"/>
    <property type="molecule type" value="Genomic_DNA"/>
</dbReference>